<dbReference type="Proteomes" id="UP000244956">
    <property type="component" value="Unassembled WGS sequence"/>
</dbReference>
<reference evidence="2 3" key="1">
    <citation type="submission" date="2018-05" db="EMBL/GenBank/DDBJ databases">
        <title>Marinilabilia rubrum sp. nov., isolated from saltern sediment.</title>
        <authorList>
            <person name="Zhang R."/>
        </authorList>
    </citation>
    <scope>NUCLEOTIDE SEQUENCE [LARGE SCALE GENOMIC DNA]</scope>
    <source>
        <strain evidence="2 3">WTE16</strain>
    </source>
</reference>
<evidence type="ECO:0000313" key="2">
    <source>
        <dbReference type="EMBL" id="PWD99412.1"/>
    </source>
</evidence>
<dbReference type="EMBL" id="QEWP01000007">
    <property type="protein sequence ID" value="PWD99412.1"/>
    <property type="molecule type" value="Genomic_DNA"/>
</dbReference>
<dbReference type="PANTHER" id="PTHR22617:SF23">
    <property type="entry name" value="CHEMOTAXIS PROTEIN CHEW"/>
    <property type="match status" value="1"/>
</dbReference>
<keyword evidence="3" id="KW-1185">Reference proteome</keyword>
<organism evidence="2 3">
    <name type="scientific">Marinilabilia rubra</name>
    <dbReference type="NCBI Taxonomy" id="2162893"/>
    <lineage>
        <taxon>Bacteria</taxon>
        <taxon>Pseudomonadati</taxon>
        <taxon>Bacteroidota</taxon>
        <taxon>Bacteroidia</taxon>
        <taxon>Marinilabiliales</taxon>
        <taxon>Marinilabiliaceae</taxon>
        <taxon>Marinilabilia</taxon>
    </lineage>
</organism>
<evidence type="ECO:0000313" key="3">
    <source>
        <dbReference type="Proteomes" id="UP000244956"/>
    </source>
</evidence>
<protein>
    <submittedName>
        <fullName evidence="2">Chemotaxis protein CheW</fullName>
    </submittedName>
</protein>
<dbReference type="PROSITE" id="PS50851">
    <property type="entry name" value="CHEW"/>
    <property type="match status" value="1"/>
</dbReference>
<name>A0A2U2B8P1_9BACT</name>
<dbReference type="Pfam" id="PF01584">
    <property type="entry name" value="CheW"/>
    <property type="match status" value="1"/>
</dbReference>
<dbReference type="InterPro" id="IPR002545">
    <property type="entry name" value="CheW-lke_dom"/>
</dbReference>
<dbReference type="SMART" id="SM00260">
    <property type="entry name" value="CheW"/>
    <property type="match status" value="1"/>
</dbReference>
<proteinExistence type="predicted"/>
<dbReference type="Gene3D" id="2.40.50.180">
    <property type="entry name" value="CheA-289, Domain 4"/>
    <property type="match status" value="1"/>
</dbReference>
<dbReference type="OrthoDB" id="9787997at2"/>
<comment type="caution">
    <text evidence="2">The sequence shown here is derived from an EMBL/GenBank/DDBJ whole genome shotgun (WGS) entry which is preliminary data.</text>
</comment>
<dbReference type="PANTHER" id="PTHR22617">
    <property type="entry name" value="CHEMOTAXIS SENSOR HISTIDINE KINASE-RELATED"/>
    <property type="match status" value="1"/>
</dbReference>
<dbReference type="RefSeq" id="WP_109264396.1">
    <property type="nucleotide sequence ID" value="NZ_QEWP01000007.1"/>
</dbReference>
<dbReference type="GO" id="GO:0006935">
    <property type="term" value="P:chemotaxis"/>
    <property type="evidence" value="ECO:0007669"/>
    <property type="project" value="InterPro"/>
</dbReference>
<dbReference type="AlphaFoldDB" id="A0A2U2B8P1"/>
<sequence>MNSYLTFKVVNEVFAVNVSNVMEIREYEEPKPVPQKMEFISGLIDFRDEVIPLIDTGLKFNLGKVEASQNSVIVVLNLKKDGEEETFRVAIMADAVSDVIEIEEGRLKTIRHDYKPEYVAGSFKNEETFVLVIDPDQVFTINEVVEMDKIIASAKK</sequence>
<feature type="domain" description="CheW-like" evidence="1">
    <location>
        <begin position="1"/>
        <end position="144"/>
    </location>
</feature>
<evidence type="ECO:0000259" key="1">
    <source>
        <dbReference type="PROSITE" id="PS50851"/>
    </source>
</evidence>
<dbReference type="GO" id="GO:0005829">
    <property type="term" value="C:cytosol"/>
    <property type="evidence" value="ECO:0007669"/>
    <property type="project" value="TreeGrafter"/>
</dbReference>
<dbReference type="InterPro" id="IPR036061">
    <property type="entry name" value="CheW-like_dom_sf"/>
</dbReference>
<dbReference type="Gene3D" id="2.30.30.40">
    <property type="entry name" value="SH3 Domains"/>
    <property type="match status" value="1"/>
</dbReference>
<dbReference type="SUPFAM" id="SSF50341">
    <property type="entry name" value="CheW-like"/>
    <property type="match status" value="1"/>
</dbReference>
<dbReference type="InterPro" id="IPR039315">
    <property type="entry name" value="CheW"/>
</dbReference>
<accession>A0A2U2B8P1</accession>
<dbReference type="GO" id="GO:0007165">
    <property type="term" value="P:signal transduction"/>
    <property type="evidence" value="ECO:0007669"/>
    <property type="project" value="InterPro"/>
</dbReference>
<gene>
    <name evidence="2" type="ORF">DDZ16_10410</name>
</gene>